<name>A0AA44XTY5_BURVI</name>
<dbReference type="GO" id="GO:0003677">
    <property type="term" value="F:DNA binding"/>
    <property type="evidence" value="ECO:0007669"/>
    <property type="project" value="UniProtKB-UniRule"/>
</dbReference>
<dbReference type="Gene3D" id="1.10.443.10">
    <property type="entry name" value="Intergrase catalytic core"/>
    <property type="match status" value="1"/>
</dbReference>
<dbReference type="Gene3D" id="1.10.150.130">
    <property type="match status" value="1"/>
</dbReference>
<sequence length="458" mass="52533">MHKLPRLYKSRHGVYYLRIIRNKQKYRWSLGTKDFKQARIHALDLNMKLAMNDFDPSNSNIKKLDVEITPSGTVNFKDVKSGDIDIVSQIIEKLGLTPAQFSQLSPAELASKLASSPQPPSMGELIKSVPKGIVQGQRATQKSELFSTVVNLYLTEKKIDNVAKTLYDKERVYDEFKGFFGDLDINQYTPNEAVAYKNRLLAANGSASAINAKTSFLRSLFEYAINNNLFFAGNPFERVKISTKAKLKKQVRSYKPFEDDDLKLIFEELKYRAFLKKPDYHWLPFLSLYTGARVEELASLRLDQITKVDGILVFDIQHDAAKNSNSVRKIPLPDVILNSKFLSYVEQVKATKATHLFPHLKDGKNGFSKNMSRRFGEYLDKLEIKDDRKVFHSFRTTFINSMTNLHVHPVILMAIVGHYEQAKVDFSSPHFANYQQDKPMKVLKDAMDKLSYPIKNFH</sequence>
<dbReference type="EMBL" id="PVHK01000247">
    <property type="protein sequence ID" value="PRH38241.1"/>
    <property type="molecule type" value="Genomic_DNA"/>
</dbReference>
<dbReference type="InterPro" id="IPR011010">
    <property type="entry name" value="DNA_brk_join_enz"/>
</dbReference>
<evidence type="ECO:0000259" key="7">
    <source>
        <dbReference type="PROSITE" id="PS51900"/>
    </source>
</evidence>
<dbReference type="Pfam" id="PF00589">
    <property type="entry name" value="Phage_integrase"/>
    <property type="match status" value="1"/>
</dbReference>
<proteinExistence type="inferred from homology"/>
<dbReference type="InterPro" id="IPR002104">
    <property type="entry name" value="Integrase_catalytic"/>
</dbReference>
<dbReference type="InterPro" id="IPR050808">
    <property type="entry name" value="Phage_Integrase"/>
</dbReference>
<keyword evidence="4" id="KW-0233">DNA recombination</keyword>
<dbReference type="RefSeq" id="WP_105857092.1">
    <property type="nucleotide sequence ID" value="NZ_PVHK01000247.1"/>
</dbReference>
<keyword evidence="3 5" id="KW-0238">DNA-binding</keyword>
<evidence type="ECO:0000256" key="1">
    <source>
        <dbReference type="ARBA" id="ARBA00008857"/>
    </source>
</evidence>
<dbReference type="PANTHER" id="PTHR30629">
    <property type="entry name" value="PROPHAGE INTEGRASE"/>
    <property type="match status" value="1"/>
</dbReference>
<dbReference type="SUPFAM" id="SSF56349">
    <property type="entry name" value="DNA breaking-rejoining enzymes"/>
    <property type="match status" value="1"/>
</dbReference>
<gene>
    <name evidence="8" type="ORF">C6T65_32825</name>
</gene>
<evidence type="ECO:0000256" key="3">
    <source>
        <dbReference type="ARBA" id="ARBA00023125"/>
    </source>
</evidence>
<protein>
    <submittedName>
        <fullName evidence="8">Integrase</fullName>
    </submittedName>
</protein>
<organism evidence="8 9">
    <name type="scientific">Burkholderia vietnamiensis</name>
    <dbReference type="NCBI Taxonomy" id="60552"/>
    <lineage>
        <taxon>Bacteria</taxon>
        <taxon>Pseudomonadati</taxon>
        <taxon>Pseudomonadota</taxon>
        <taxon>Betaproteobacteria</taxon>
        <taxon>Burkholderiales</taxon>
        <taxon>Burkholderiaceae</taxon>
        <taxon>Burkholderia</taxon>
        <taxon>Burkholderia cepacia complex</taxon>
    </lineage>
</organism>
<evidence type="ECO:0000313" key="8">
    <source>
        <dbReference type="EMBL" id="PRH38241.1"/>
    </source>
</evidence>
<dbReference type="PANTHER" id="PTHR30629:SF2">
    <property type="entry name" value="PROPHAGE INTEGRASE INTS-RELATED"/>
    <property type="match status" value="1"/>
</dbReference>
<evidence type="ECO:0000256" key="2">
    <source>
        <dbReference type="ARBA" id="ARBA00022908"/>
    </source>
</evidence>
<dbReference type="PROSITE" id="PS51898">
    <property type="entry name" value="TYR_RECOMBINASE"/>
    <property type="match status" value="1"/>
</dbReference>
<dbReference type="Proteomes" id="UP000237632">
    <property type="component" value="Unassembled WGS sequence"/>
</dbReference>
<dbReference type="AlphaFoldDB" id="A0AA44XTY5"/>
<comment type="similarity">
    <text evidence="1">Belongs to the 'phage' integrase family.</text>
</comment>
<dbReference type="InterPro" id="IPR013762">
    <property type="entry name" value="Integrase-like_cat_sf"/>
</dbReference>
<evidence type="ECO:0000256" key="4">
    <source>
        <dbReference type="ARBA" id="ARBA00023172"/>
    </source>
</evidence>
<evidence type="ECO:0000259" key="6">
    <source>
        <dbReference type="PROSITE" id="PS51898"/>
    </source>
</evidence>
<comment type="caution">
    <text evidence="8">The sequence shown here is derived from an EMBL/GenBank/DDBJ whole genome shotgun (WGS) entry which is preliminary data.</text>
</comment>
<accession>A0AA44XTY5</accession>
<evidence type="ECO:0000256" key="5">
    <source>
        <dbReference type="PROSITE-ProRule" id="PRU01248"/>
    </source>
</evidence>
<evidence type="ECO:0000313" key="9">
    <source>
        <dbReference type="Proteomes" id="UP000237632"/>
    </source>
</evidence>
<feature type="domain" description="Tyr recombinase" evidence="6">
    <location>
        <begin position="252"/>
        <end position="448"/>
    </location>
</feature>
<dbReference type="InterPro" id="IPR010998">
    <property type="entry name" value="Integrase_recombinase_N"/>
</dbReference>
<dbReference type="GO" id="GO:0015074">
    <property type="term" value="P:DNA integration"/>
    <property type="evidence" value="ECO:0007669"/>
    <property type="project" value="UniProtKB-KW"/>
</dbReference>
<reference evidence="8 9" key="1">
    <citation type="submission" date="2018-03" db="EMBL/GenBank/DDBJ databases">
        <authorList>
            <person name="Nguyen K."/>
            <person name="Fouts D."/>
            <person name="Sutton G."/>
        </authorList>
    </citation>
    <scope>NUCLEOTIDE SEQUENCE [LARGE SCALE GENOMIC DNA]</scope>
    <source>
        <strain evidence="8 9">AU3578</strain>
    </source>
</reference>
<keyword evidence="2" id="KW-0229">DNA integration</keyword>
<dbReference type="InterPro" id="IPR044068">
    <property type="entry name" value="CB"/>
</dbReference>
<dbReference type="CDD" id="cd01184">
    <property type="entry name" value="INT_C_like_1"/>
    <property type="match status" value="1"/>
</dbReference>
<feature type="domain" description="Core-binding (CB)" evidence="7">
    <location>
        <begin position="144"/>
        <end position="225"/>
    </location>
</feature>
<dbReference type="PROSITE" id="PS51900">
    <property type="entry name" value="CB"/>
    <property type="match status" value="1"/>
</dbReference>
<dbReference type="GO" id="GO:0006310">
    <property type="term" value="P:DNA recombination"/>
    <property type="evidence" value="ECO:0007669"/>
    <property type="project" value="UniProtKB-KW"/>
</dbReference>